<dbReference type="Gene3D" id="3.30.70.580">
    <property type="entry name" value="Pseudouridine synthase I, catalytic domain, N-terminal subdomain"/>
    <property type="match status" value="1"/>
</dbReference>
<dbReference type="EC" id="5.4.99.12" evidence="4"/>
<dbReference type="AlphaFoldDB" id="A0A9D1V072"/>
<dbReference type="InterPro" id="IPR020103">
    <property type="entry name" value="PsdUridine_synth_cat_dom_sf"/>
</dbReference>
<dbReference type="InterPro" id="IPR020097">
    <property type="entry name" value="PsdUridine_synth_TruA_a/b_dom"/>
</dbReference>
<reference evidence="9" key="2">
    <citation type="submission" date="2021-04" db="EMBL/GenBank/DDBJ databases">
        <authorList>
            <person name="Gilroy R."/>
        </authorList>
    </citation>
    <scope>NUCLEOTIDE SEQUENCE</scope>
    <source>
        <strain evidence="9">23274</strain>
    </source>
</reference>
<dbReference type="PANTHER" id="PTHR11142">
    <property type="entry name" value="PSEUDOURIDYLATE SYNTHASE"/>
    <property type="match status" value="1"/>
</dbReference>
<evidence type="ECO:0000256" key="7">
    <source>
        <dbReference type="RuleBase" id="RU003792"/>
    </source>
</evidence>
<feature type="domain" description="Pseudouridine synthase I TruA alpha/beta" evidence="8">
    <location>
        <begin position="9"/>
        <end position="104"/>
    </location>
</feature>
<comment type="subunit">
    <text evidence="4">Homodimer.</text>
</comment>
<dbReference type="HAMAP" id="MF_00171">
    <property type="entry name" value="TruA"/>
    <property type="match status" value="1"/>
</dbReference>
<dbReference type="InterPro" id="IPR020094">
    <property type="entry name" value="TruA/RsuA/RluB/E/F_N"/>
</dbReference>
<dbReference type="GO" id="GO:0003723">
    <property type="term" value="F:RNA binding"/>
    <property type="evidence" value="ECO:0007669"/>
    <property type="project" value="InterPro"/>
</dbReference>
<dbReference type="PIRSF" id="PIRSF001430">
    <property type="entry name" value="tRNA_psdUrid_synth"/>
    <property type="match status" value="1"/>
</dbReference>
<evidence type="ECO:0000256" key="6">
    <source>
        <dbReference type="PIRSR" id="PIRSR001430-2"/>
    </source>
</evidence>
<dbReference type="NCBIfam" id="TIGR00071">
    <property type="entry name" value="hisT_truA"/>
    <property type="match status" value="1"/>
</dbReference>
<evidence type="ECO:0000256" key="4">
    <source>
        <dbReference type="HAMAP-Rule" id="MF_00171"/>
    </source>
</evidence>
<comment type="similarity">
    <text evidence="1 4 7">Belongs to the tRNA pseudouridine synthase TruA family.</text>
</comment>
<feature type="active site" description="Nucleophile" evidence="4 5">
    <location>
        <position position="52"/>
    </location>
</feature>
<dbReference type="FunFam" id="3.30.70.580:FF:000001">
    <property type="entry name" value="tRNA pseudouridine synthase A"/>
    <property type="match status" value="1"/>
</dbReference>
<name>A0A9D1V072_9BACT</name>
<evidence type="ECO:0000256" key="2">
    <source>
        <dbReference type="ARBA" id="ARBA00022694"/>
    </source>
</evidence>
<dbReference type="GO" id="GO:0160147">
    <property type="term" value="F:tRNA pseudouridine(38-40) synthase activity"/>
    <property type="evidence" value="ECO:0007669"/>
    <property type="project" value="UniProtKB-EC"/>
</dbReference>
<comment type="caution">
    <text evidence="9">The sequence shown here is derived from an EMBL/GenBank/DDBJ whole genome shotgun (WGS) entry which is preliminary data.</text>
</comment>
<evidence type="ECO:0000313" key="10">
    <source>
        <dbReference type="Proteomes" id="UP000824202"/>
    </source>
</evidence>
<dbReference type="PANTHER" id="PTHR11142:SF0">
    <property type="entry name" value="TRNA PSEUDOURIDINE SYNTHASE-LIKE 1"/>
    <property type="match status" value="1"/>
</dbReference>
<reference evidence="9" key="1">
    <citation type="journal article" date="2021" name="PeerJ">
        <title>Extensive microbial diversity within the chicken gut microbiome revealed by metagenomics and culture.</title>
        <authorList>
            <person name="Gilroy R."/>
            <person name="Ravi A."/>
            <person name="Getino M."/>
            <person name="Pursley I."/>
            <person name="Horton D.L."/>
            <person name="Alikhan N.F."/>
            <person name="Baker D."/>
            <person name="Gharbi K."/>
            <person name="Hall N."/>
            <person name="Watson M."/>
            <person name="Adriaenssens E.M."/>
            <person name="Foster-Nyarko E."/>
            <person name="Jarju S."/>
            <person name="Secka A."/>
            <person name="Antonio M."/>
            <person name="Oren A."/>
            <person name="Chaudhuri R.R."/>
            <person name="La Ragione R."/>
            <person name="Hildebrand F."/>
            <person name="Pallen M.J."/>
        </authorList>
    </citation>
    <scope>NUCLEOTIDE SEQUENCE</scope>
    <source>
        <strain evidence="9">23274</strain>
    </source>
</reference>
<organism evidence="9 10">
    <name type="scientific">Candidatus Odoribacter faecigallinarum</name>
    <dbReference type="NCBI Taxonomy" id="2838706"/>
    <lineage>
        <taxon>Bacteria</taxon>
        <taxon>Pseudomonadati</taxon>
        <taxon>Bacteroidota</taxon>
        <taxon>Bacteroidia</taxon>
        <taxon>Bacteroidales</taxon>
        <taxon>Odoribacteraceae</taxon>
        <taxon>Odoribacter</taxon>
    </lineage>
</organism>
<comment type="catalytic activity">
    <reaction evidence="4 7">
        <text>uridine(38/39/40) in tRNA = pseudouridine(38/39/40) in tRNA</text>
        <dbReference type="Rhea" id="RHEA:22376"/>
        <dbReference type="Rhea" id="RHEA-COMP:10085"/>
        <dbReference type="Rhea" id="RHEA-COMP:10087"/>
        <dbReference type="ChEBI" id="CHEBI:65314"/>
        <dbReference type="ChEBI" id="CHEBI:65315"/>
        <dbReference type="EC" id="5.4.99.12"/>
    </reaction>
</comment>
<accession>A0A9D1V072</accession>
<comment type="function">
    <text evidence="4">Formation of pseudouridine at positions 38, 39 and 40 in the anticodon stem and loop of transfer RNAs.</text>
</comment>
<dbReference type="Proteomes" id="UP000824202">
    <property type="component" value="Unassembled WGS sequence"/>
</dbReference>
<evidence type="ECO:0000256" key="5">
    <source>
        <dbReference type="PIRSR" id="PIRSR001430-1"/>
    </source>
</evidence>
<dbReference type="InterPro" id="IPR001406">
    <property type="entry name" value="PsdUridine_synth_TruA"/>
</dbReference>
<evidence type="ECO:0000256" key="3">
    <source>
        <dbReference type="ARBA" id="ARBA00023235"/>
    </source>
</evidence>
<keyword evidence="3 4" id="KW-0413">Isomerase</keyword>
<keyword evidence="2 4" id="KW-0819">tRNA processing</keyword>
<feature type="domain" description="Pseudouridine synthase I TruA alpha/beta" evidence="8">
    <location>
        <begin position="150"/>
        <end position="244"/>
    </location>
</feature>
<sequence length="248" mass="28098">MTRYFIELAYNGKAFHGWQIQPDAPSVQETLEHALGTLLRAPVSVVGAGRTDTGVHASFYVAHFDWEGALFSPEQIAYKLNRILGKDIAVYRLYPVPPGIHARFSALSRTYKYYIDKTKDPFTCEYAWRAHPLPDIGRMNEACRILFEYKDFTSFAKLHSDARTNDCSLMEACWEDTGKQLVFTIKANRFLRNMVRAIVGTLVEIGQGKLTPEAMRQIIESKNRCKAGSSVPGYALFLCDITYPPINE</sequence>
<protein>
    <recommendedName>
        <fullName evidence="4">tRNA pseudouridine synthase A</fullName>
        <ecNumber evidence="4">5.4.99.12</ecNumber>
    </recommendedName>
    <alternativeName>
        <fullName evidence="4">tRNA pseudouridine(38-40) synthase</fullName>
    </alternativeName>
    <alternativeName>
        <fullName evidence="4">tRNA pseudouridylate synthase I</fullName>
    </alternativeName>
    <alternativeName>
        <fullName evidence="4">tRNA-uridine isomerase I</fullName>
    </alternativeName>
</protein>
<dbReference type="Pfam" id="PF01416">
    <property type="entry name" value="PseudoU_synth_1"/>
    <property type="match status" value="2"/>
</dbReference>
<gene>
    <name evidence="4 9" type="primary">truA</name>
    <name evidence="9" type="ORF">H9863_04240</name>
</gene>
<comment type="caution">
    <text evidence="4">Lacks conserved residue(s) required for the propagation of feature annotation.</text>
</comment>
<proteinExistence type="inferred from homology"/>
<dbReference type="Gene3D" id="3.30.70.660">
    <property type="entry name" value="Pseudouridine synthase I, catalytic domain, C-terminal subdomain"/>
    <property type="match status" value="1"/>
</dbReference>
<dbReference type="InterPro" id="IPR020095">
    <property type="entry name" value="PsdUridine_synth_TruA_C"/>
</dbReference>
<dbReference type="EMBL" id="DXFT01000085">
    <property type="protein sequence ID" value="HIX03314.1"/>
    <property type="molecule type" value="Genomic_DNA"/>
</dbReference>
<dbReference type="GO" id="GO:0031119">
    <property type="term" value="P:tRNA pseudouridine synthesis"/>
    <property type="evidence" value="ECO:0007669"/>
    <property type="project" value="UniProtKB-UniRule"/>
</dbReference>
<feature type="binding site" evidence="4 6">
    <location>
        <position position="111"/>
    </location>
    <ligand>
        <name>substrate</name>
    </ligand>
</feature>
<evidence type="ECO:0000259" key="8">
    <source>
        <dbReference type="Pfam" id="PF01416"/>
    </source>
</evidence>
<evidence type="ECO:0000256" key="1">
    <source>
        <dbReference type="ARBA" id="ARBA00009375"/>
    </source>
</evidence>
<dbReference type="CDD" id="cd02570">
    <property type="entry name" value="PseudoU_synth_EcTruA"/>
    <property type="match status" value="1"/>
</dbReference>
<dbReference type="SUPFAM" id="SSF55120">
    <property type="entry name" value="Pseudouridine synthase"/>
    <property type="match status" value="1"/>
</dbReference>
<evidence type="ECO:0000313" key="9">
    <source>
        <dbReference type="EMBL" id="HIX03314.1"/>
    </source>
</evidence>